<dbReference type="Proteomes" id="UP001589718">
    <property type="component" value="Unassembled WGS sequence"/>
</dbReference>
<protein>
    <submittedName>
        <fullName evidence="5">PP2C family protein-serine/threonine phosphatase</fullName>
        <ecNumber evidence="5">3.1.3.16</ecNumber>
    </submittedName>
</protein>
<evidence type="ECO:0000256" key="2">
    <source>
        <dbReference type="SAM" id="MobiDB-lite"/>
    </source>
</evidence>
<dbReference type="InterPro" id="IPR052016">
    <property type="entry name" value="Bact_Sigma-Reg"/>
</dbReference>
<evidence type="ECO:0000313" key="5">
    <source>
        <dbReference type="EMBL" id="MFB9520794.1"/>
    </source>
</evidence>
<dbReference type="Gene3D" id="3.60.40.10">
    <property type="entry name" value="PPM-type phosphatase domain"/>
    <property type="match status" value="1"/>
</dbReference>
<name>A0ABV5PCG8_STRCM</name>
<dbReference type="EMBL" id="JBHMCR010000006">
    <property type="protein sequence ID" value="MFB9520794.1"/>
    <property type="molecule type" value="Genomic_DNA"/>
</dbReference>
<gene>
    <name evidence="5" type="ORF">ACFFTU_12605</name>
</gene>
<feature type="region of interest" description="Disordered" evidence="2">
    <location>
        <begin position="358"/>
        <end position="384"/>
    </location>
</feature>
<dbReference type="InterPro" id="IPR036457">
    <property type="entry name" value="PPM-type-like_dom_sf"/>
</dbReference>
<organism evidence="5 6">
    <name type="scientific">Streptomyces cremeus</name>
    <dbReference type="NCBI Taxonomy" id="66881"/>
    <lineage>
        <taxon>Bacteria</taxon>
        <taxon>Bacillati</taxon>
        <taxon>Actinomycetota</taxon>
        <taxon>Actinomycetes</taxon>
        <taxon>Kitasatosporales</taxon>
        <taxon>Streptomycetaceae</taxon>
        <taxon>Streptomyces</taxon>
    </lineage>
</organism>
<dbReference type="RefSeq" id="WP_345223572.1">
    <property type="nucleotide sequence ID" value="NZ_BAAAXE010000013.1"/>
</dbReference>
<feature type="transmembrane region" description="Helical" evidence="3">
    <location>
        <begin position="20"/>
        <end position="38"/>
    </location>
</feature>
<dbReference type="EC" id="3.1.3.16" evidence="5"/>
<evidence type="ECO:0000256" key="3">
    <source>
        <dbReference type="SAM" id="Phobius"/>
    </source>
</evidence>
<keyword evidence="6" id="KW-1185">Reference proteome</keyword>
<keyword evidence="3" id="KW-0812">Transmembrane</keyword>
<sequence length="384" mass="40988">MSSVRARQGEVPRWLSGEKAPLWLRLLPLVVLVLLALSDRITPDDVELSYFVAALPPLTALLYGPLSTALMGVAVVVFGLSGTDEFAHRDGVLLSLVLLCLTSVVVSWSRTRRDARLVTVGTAAEVAQFAVLPPLPAAVGRVHCFGLYRAARLGDLVSGDLYDVRAGPNGVRAVVADVEGHGPGAVATVSALLGAFREAALDDADLPAVAARLDRRLVVDSAAVEHAELFATAVLMEFAEDGLSVRVVSCGHPPPLLLRRGRVTEMPVDPAPPLGLGLTEFGLPSVTEVPLERCDRILAHTDGITEARDAAGVFYPLRERLEALGPSRGKLPDLAEAIQRDLLRFARHVEDDVALLLVEPDPENCPDEDSDEPRPARGEGPRPV</sequence>
<feature type="domain" description="PPM-type phosphatase" evidence="4">
    <location>
        <begin position="142"/>
        <end position="360"/>
    </location>
</feature>
<evidence type="ECO:0000313" key="6">
    <source>
        <dbReference type="Proteomes" id="UP001589718"/>
    </source>
</evidence>
<dbReference type="SMART" id="SM00331">
    <property type="entry name" value="PP2C_SIG"/>
    <property type="match status" value="1"/>
</dbReference>
<accession>A0ABV5PCG8</accession>
<evidence type="ECO:0000259" key="4">
    <source>
        <dbReference type="SMART" id="SM00331"/>
    </source>
</evidence>
<dbReference type="PANTHER" id="PTHR43156">
    <property type="entry name" value="STAGE II SPORULATION PROTEIN E-RELATED"/>
    <property type="match status" value="1"/>
</dbReference>
<dbReference type="SUPFAM" id="SSF81606">
    <property type="entry name" value="PP2C-like"/>
    <property type="match status" value="1"/>
</dbReference>
<reference evidence="5 6" key="1">
    <citation type="submission" date="2024-09" db="EMBL/GenBank/DDBJ databases">
        <authorList>
            <person name="Sun Q."/>
            <person name="Mori K."/>
        </authorList>
    </citation>
    <scope>NUCLEOTIDE SEQUENCE [LARGE SCALE GENOMIC DNA]</scope>
    <source>
        <strain evidence="5 6">JCM 4362</strain>
    </source>
</reference>
<keyword evidence="1 5" id="KW-0378">Hydrolase</keyword>
<comment type="caution">
    <text evidence="5">The sequence shown here is derived from an EMBL/GenBank/DDBJ whole genome shotgun (WGS) entry which is preliminary data.</text>
</comment>
<dbReference type="PANTHER" id="PTHR43156:SF2">
    <property type="entry name" value="STAGE II SPORULATION PROTEIN E"/>
    <property type="match status" value="1"/>
</dbReference>
<proteinExistence type="predicted"/>
<keyword evidence="3" id="KW-1133">Transmembrane helix</keyword>
<feature type="transmembrane region" description="Helical" evidence="3">
    <location>
        <begin position="58"/>
        <end position="80"/>
    </location>
</feature>
<evidence type="ECO:0000256" key="1">
    <source>
        <dbReference type="ARBA" id="ARBA00022801"/>
    </source>
</evidence>
<feature type="transmembrane region" description="Helical" evidence="3">
    <location>
        <begin position="92"/>
        <end position="109"/>
    </location>
</feature>
<dbReference type="InterPro" id="IPR001932">
    <property type="entry name" value="PPM-type_phosphatase-like_dom"/>
</dbReference>
<dbReference type="GO" id="GO:0004722">
    <property type="term" value="F:protein serine/threonine phosphatase activity"/>
    <property type="evidence" value="ECO:0007669"/>
    <property type="project" value="UniProtKB-EC"/>
</dbReference>
<dbReference type="Pfam" id="PF07228">
    <property type="entry name" value="SpoIIE"/>
    <property type="match status" value="1"/>
</dbReference>
<keyword evidence="3" id="KW-0472">Membrane</keyword>
<feature type="compositionally biased region" description="Acidic residues" evidence="2">
    <location>
        <begin position="360"/>
        <end position="371"/>
    </location>
</feature>
<feature type="compositionally biased region" description="Basic and acidic residues" evidence="2">
    <location>
        <begin position="372"/>
        <end position="384"/>
    </location>
</feature>